<accession>E3GGI5</accession>
<protein>
    <recommendedName>
        <fullName evidence="5">Glycosyltransferase 2-like domain-containing protein</fullName>
    </recommendedName>
</protein>
<dbReference type="CAZy" id="GT2">
    <property type="family name" value="Glycosyltransferase Family 2"/>
</dbReference>
<dbReference type="KEGG" id="elm:ELI_3843"/>
<keyword evidence="7" id="KW-1185">Reference proteome</keyword>
<proteinExistence type="inferred from homology"/>
<gene>
    <name evidence="6" type="ordered locus">ELI_3843</name>
</gene>
<evidence type="ECO:0000256" key="1">
    <source>
        <dbReference type="ARBA" id="ARBA00006739"/>
    </source>
</evidence>
<dbReference type="RefSeq" id="WP_013382097.1">
    <property type="nucleotide sequence ID" value="NC_014624.2"/>
</dbReference>
<sequence>MKKPLVSVLMGVQNLERFVGEAIESVLNQTYENFEFIILDDGSTDKTPEIIAEYAKKDIRIKPYYFKKKQGISVGCNFTLENAKGALIARMDGDDLWHKEKLEKQVKVLNSNSEYGACFSWVEVIDETGEKLKPGESEYREEIYKTKNRTQAEWLRTFFYQGCRVAHPTSLIRKEVFEKVGGYNQAYRQLLDYDLWVRIIKKYQIYVIEEPLFYYRWFESGNVSSCTNEVMFRTYFEMFQILKSFFDDLSDNLFIEAFSNKFKVSGCYKHEELECEKAFILLGFSFYHDIGKLAALELFSKLLNNKEYYKILEKNYNFDTFCFHNIQSEPVFYHSSLEKWPEPFTEHVNFLKWRIELLESENNEQKKDLMESEGKVAYYNHELILAQKYINDTAPELEYFRKNVLYHLYKRSIKKKSED</sequence>
<evidence type="ECO:0000313" key="7">
    <source>
        <dbReference type="Proteomes" id="UP000006873"/>
    </source>
</evidence>
<dbReference type="InterPro" id="IPR050834">
    <property type="entry name" value="Glycosyltransf_2"/>
</dbReference>
<dbReference type="Pfam" id="PF00535">
    <property type="entry name" value="Glycos_transf_2"/>
    <property type="match status" value="1"/>
</dbReference>
<dbReference type="GeneID" id="68365462"/>
<reference evidence="6 7" key="2">
    <citation type="journal article" date="2011" name="J. Bacteriol.">
        <title>Complete genome sequence of a carbon monoxide-utilizing acetogen, Eubacterium limosum KIST612.</title>
        <authorList>
            <person name="Roh H."/>
            <person name="Ko H.J."/>
            <person name="Kim D."/>
            <person name="Choi D.G."/>
            <person name="Park S."/>
            <person name="Kim S."/>
            <person name="Chang I.S."/>
            <person name="Choi I.G."/>
        </authorList>
    </citation>
    <scope>NUCLEOTIDE SEQUENCE [LARGE SCALE GENOMIC DNA]</scope>
    <source>
        <strain evidence="6 7">KIST612</strain>
    </source>
</reference>
<dbReference type="InterPro" id="IPR029044">
    <property type="entry name" value="Nucleotide-diphossugar_trans"/>
</dbReference>
<dbReference type="Proteomes" id="UP000006873">
    <property type="component" value="Chromosome"/>
</dbReference>
<evidence type="ECO:0000256" key="4">
    <source>
        <dbReference type="SAM" id="Coils"/>
    </source>
</evidence>
<feature type="domain" description="Glycosyltransferase 2-like" evidence="5">
    <location>
        <begin position="7"/>
        <end position="165"/>
    </location>
</feature>
<comment type="similarity">
    <text evidence="1">Belongs to the glycosyltransferase 2 family.</text>
</comment>
<dbReference type="GO" id="GO:0016757">
    <property type="term" value="F:glycosyltransferase activity"/>
    <property type="evidence" value="ECO:0007669"/>
    <property type="project" value="UniProtKB-KW"/>
</dbReference>
<reference key="1">
    <citation type="submission" date="2010-09" db="EMBL/GenBank/DDBJ databases">
        <authorList>
            <person name="Roh H."/>
            <person name="Ko H.-J."/>
            <person name="Kim D."/>
            <person name="Choi D.G."/>
            <person name="Park S."/>
            <person name="Kim S."/>
            <person name="Kim K.H."/>
            <person name="Chang I.S."/>
            <person name="Choi I.-G."/>
        </authorList>
    </citation>
    <scope>NUCLEOTIDE SEQUENCE</scope>
    <source>
        <strain>KIST612</strain>
    </source>
</reference>
<dbReference type="eggNOG" id="COG1215">
    <property type="taxonomic scope" value="Bacteria"/>
</dbReference>
<dbReference type="EMBL" id="CP002273">
    <property type="protein sequence ID" value="ADO38790.1"/>
    <property type="molecule type" value="Genomic_DNA"/>
</dbReference>
<evidence type="ECO:0000259" key="5">
    <source>
        <dbReference type="Pfam" id="PF00535"/>
    </source>
</evidence>
<keyword evidence="4" id="KW-0175">Coiled coil</keyword>
<evidence type="ECO:0000256" key="2">
    <source>
        <dbReference type="ARBA" id="ARBA00022676"/>
    </source>
</evidence>
<dbReference type="HOGENOM" id="CLU_025996_0_4_9"/>
<dbReference type="InterPro" id="IPR001173">
    <property type="entry name" value="Glyco_trans_2-like"/>
</dbReference>
<dbReference type="Gene3D" id="3.90.550.10">
    <property type="entry name" value="Spore Coat Polysaccharide Biosynthesis Protein SpsA, Chain A"/>
    <property type="match status" value="1"/>
</dbReference>
<name>E3GGI5_9FIRM</name>
<dbReference type="SUPFAM" id="SSF53448">
    <property type="entry name" value="Nucleotide-diphospho-sugar transferases"/>
    <property type="match status" value="1"/>
</dbReference>
<dbReference type="PANTHER" id="PTHR43685">
    <property type="entry name" value="GLYCOSYLTRANSFERASE"/>
    <property type="match status" value="1"/>
</dbReference>
<organism evidence="6 7">
    <name type="scientific">Eubacterium callanderi</name>
    <dbReference type="NCBI Taxonomy" id="53442"/>
    <lineage>
        <taxon>Bacteria</taxon>
        <taxon>Bacillati</taxon>
        <taxon>Bacillota</taxon>
        <taxon>Clostridia</taxon>
        <taxon>Eubacteriales</taxon>
        <taxon>Eubacteriaceae</taxon>
        <taxon>Eubacterium</taxon>
    </lineage>
</organism>
<evidence type="ECO:0000313" key="6">
    <source>
        <dbReference type="EMBL" id="ADO38790.1"/>
    </source>
</evidence>
<dbReference type="AlphaFoldDB" id="E3GGI5"/>
<evidence type="ECO:0000256" key="3">
    <source>
        <dbReference type="ARBA" id="ARBA00022679"/>
    </source>
</evidence>
<keyword evidence="3" id="KW-0808">Transferase</keyword>
<keyword evidence="2" id="KW-0328">Glycosyltransferase</keyword>
<feature type="coiled-coil region" evidence="4">
    <location>
        <begin position="348"/>
        <end position="375"/>
    </location>
</feature>
<dbReference type="PANTHER" id="PTHR43685:SF5">
    <property type="entry name" value="GLYCOSYLTRANSFERASE EPSE-RELATED"/>
    <property type="match status" value="1"/>
</dbReference>